<reference evidence="1" key="1">
    <citation type="journal article" date="2013" name="Nature">
        <title>Draft genome of the wheat A-genome progenitor Triticum urartu.</title>
        <authorList>
            <person name="Ling H.Q."/>
            <person name="Zhao S."/>
            <person name="Liu D."/>
            <person name="Wang J."/>
            <person name="Sun H."/>
            <person name="Zhang C."/>
            <person name="Fan H."/>
            <person name="Li D."/>
            <person name="Dong L."/>
            <person name="Tao Y."/>
            <person name="Gao C."/>
            <person name="Wu H."/>
            <person name="Li Y."/>
            <person name="Cui Y."/>
            <person name="Guo X."/>
            <person name="Zheng S."/>
            <person name="Wang B."/>
            <person name="Yu K."/>
            <person name="Liang Q."/>
            <person name="Yang W."/>
            <person name="Lou X."/>
            <person name="Chen J."/>
            <person name="Feng M."/>
            <person name="Jian J."/>
            <person name="Zhang X."/>
            <person name="Luo G."/>
            <person name="Jiang Y."/>
            <person name="Liu J."/>
            <person name="Wang Z."/>
            <person name="Sha Y."/>
            <person name="Zhang B."/>
            <person name="Wu H."/>
            <person name="Tang D."/>
            <person name="Shen Q."/>
            <person name="Xue P."/>
            <person name="Zou S."/>
            <person name="Wang X."/>
            <person name="Liu X."/>
            <person name="Wang F."/>
            <person name="Yang Y."/>
            <person name="An X."/>
            <person name="Dong Z."/>
            <person name="Zhang K."/>
            <person name="Zhang X."/>
            <person name="Luo M.C."/>
            <person name="Dvorak J."/>
            <person name="Tong Y."/>
            <person name="Wang J."/>
            <person name="Yang H."/>
            <person name="Li Z."/>
            <person name="Wang D."/>
            <person name="Zhang A."/>
            <person name="Wang J."/>
        </authorList>
    </citation>
    <scope>NUCLEOTIDE SEQUENCE</scope>
</reference>
<evidence type="ECO:0000313" key="1">
    <source>
        <dbReference type="EMBL" id="EMS62281.1"/>
    </source>
</evidence>
<gene>
    <name evidence="1" type="ORF">TRIUR3_32483</name>
</gene>
<dbReference type="OMA" id="MRRSWFC"/>
<accession>M7ZRM6</accession>
<proteinExistence type="predicted"/>
<dbReference type="EMBL" id="KD084652">
    <property type="protein sequence ID" value="EMS62281.1"/>
    <property type="molecule type" value="Genomic_DNA"/>
</dbReference>
<name>M7ZRM6_TRIUA</name>
<organism evidence="1">
    <name type="scientific">Triticum urartu</name>
    <name type="common">Red wild einkorn</name>
    <name type="synonym">Crithodium urartu</name>
    <dbReference type="NCBI Taxonomy" id="4572"/>
    <lineage>
        <taxon>Eukaryota</taxon>
        <taxon>Viridiplantae</taxon>
        <taxon>Streptophyta</taxon>
        <taxon>Embryophyta</taxon>
        <taxon>Tracheophyta</taxon>
        <taxon>Spermatophyta</taxon>
        <taxon>Magnoliopsida</taxon>
        <taxon>Liliopsida</taxon>
        <taxon>Poales</taxon>
        <taxon>Poaceae</taxon>
        <taxon>BOP clade</taxon>
        <taxon>Pooideae</taxon>
        <taxon>Triticodae</taxon>
        <taxon>Triticeae</taxon>
        <taxon>Triticinae</taxon>
        <taxon>Triticum</taxon>
    </lineage>
</organism>
<dbReference type="AlphaFoldDB" id="M7ZRM6"/>
<sequence length="67" mass="7934">MMSLGERVHMGLLPIGSANMRDLMEKNFRDIGQGGGRYQWKTWLHMKVHLPIVFKKMRRSWFCVDDP</sequence>
<protein>
    <submittedName>
        <fullName evidence="1">Uncharacterized protein</fullName>
    </submittedName>
</protein>